<keyword evidence="15" id="KW-1185">Reference proteome</keyword>
<comment type="cofactor">
    <cofactor evidence="2">
        <name>Mg(2+)</name>
        <dbReference type="ChEBI" id="CHEBI:18420"/>
    </cofactor>
</comment>
<evidence type="ECO:0000313" key="15">
    <source>
        <dbReference type="Proteomes" id="UP000557566"/>
    </source>
</evidence>
<dbReference type="Gene3D" id="3.40.50.300">
    <property type="entry name" value="P-loop containing nucleotide triphosphate hydrolases"/>
    <property type="match status" value="2"/>
</dbReference>
<evidence type="ECO:0000256" key="6">
    <source>
        <dbReference type="ARBA" id="ARBA00022801"/>
    </source>
</evidence>
<dbReference type="GO" id="GO:0016787">
    <property type="term" value="F:hydrolase activity"/>
    <property type="evidence" value="ECO:0007669"/>
    <property type="project" value="UniProtKB-KW"/>
</dbReference>
<accession>A0A8H4PMP0</accession>
<dbReference type="PANTHER" id="PTHR12131">
    <property type="entry name" value="ATP-DEPENDENT RNA AND DNA HELICASE"/>
    <property type="match status" value="1"/>
</dbReference>
<dbReference type="GO" id="GO:0000965">
    <property type="term" value="P:mitochondrial RNA 3'-end processing"/>
    <property type="evidence" value="ECO:0007669"/>
    <property type="project" value="TreeGrafter"/>
</dbReference>
<evidence type="ECO:0000313" key="14">
    <source>
        <dbReference type="EMBL" id="KAF4505989.1"/>
    </source>
</evidence>
<dbReference type="GO" id="GO:0045025">
    <property type="term" value="C:mitochondrial degradosome"/>
    <property type="evidence" value="ECO:0007669"/>
    <property type="project" value="TreeGrafter"/>
</dbReference>
<dbReference type="InterPro" id="IPR027417">
    <property type="entry name" value="P-loop_NTPase"/>
</dbReference>
<dbReference type="EMBL" id="JAAVMX010000007">
    <property type="protein sequence ID" value="KAF4505989.1"/>
    <property type="molecule type" value="Genomic_DNA"/>
</dbReference>
<dbReference type="CDD" id="cd17913">
    <property type="entry name" value="DEXQc_Suv3"/>
    <property type="match status" value="1"/>
</dbReference>
<dbReference type="SUPFAM" id="SSF52540">
    <property type="entry name" value="P-loop containing nucleoside triphosphate hydrolases"/>
    <property type="match status" value="1"/>
</dbReference>
<dbReference type="PROSITE" id="PS51194">
    <property type="entry name" value="HELICASE_CTER"/>
    <property type="match status" value="1"/>
</dbReference>
<dbReference type="Pfam" id="PF00271">
    <property type="entry name" value="Helicase_C"/>
    <property type="match status" value="1"/>
</dbReference>
<comment type="caution">
    <text evidence="14">The sequence shown here is derived from an EMBL/GenBank/DDBJ whole genome shotgun (WGS) entry which is preliminary data.</text>
</comment>
<organism evidence="14 15">
    <name type="scientific">Ophiocordyceps sinensis</name>
    <dbReference type="NCBI Taxonomy" id="72228"/>
    <lineage>
        <taxon>Eukaryota</taxon>
        <taxon>Fungi</taxon>
        <taxon>Dikarya</taxon>
        <taxon>Ascomycota</taxon>
        <taxon>Pezizomycotina</taxon>
        <taxon>Sordariomycetes</taxon>
        <taxon>Hypocreomycetidae</taxon>
        <taxon>Hypocreales</taxon>
        <taxon>Ophiocordycipitaceae</taxon>
        <taxon>Ophiocordyceps</taxon>
    </lineage>
</organism>
<dbReference type="Pfam" id="PF12513">
    <property type="entry name" value="SUV3_C"/>
    <property type="match status" value="1"/>
</dbReference>
<comment type="subcellular location">
    <subcellularLocation>
        <location evidence="3">Mitochondrion</location>
    </subcellularLocation>
</comment>
<dbReference type="Proteomes" id="UP000557566">
    <property type="component" value="Unassembled WGS sequence"/>
</dbReference>
<dbReference type="Gene3D" id="1.20.272.40">
    <property type="match status" value="1"/>
</dbReference>
<evidence type="ECO:0000256" key="4">
    <source>
        <dbReference type="ARBA" id="ARBA00012552"/>
    </source>
</evidence>
<gene>
    <name evidence="14" type="ORF">G6O67_006120</name>
</gene>
<dbReference type="InterPro" id="IPR022192">
    <property type="entry name" value="SUV3_C"/>
</dbReference>
<keyword evidence="9" id="KW-0809">Transit peptide</keyword>
<dbReference type="InterPro" id="IPR050699">
    <property type="entry name" value="RNA-DNA_Helicase"/>
</dbReference>
<reference evidence="14 15" key="1">
    <citation type="journal article" date="2020" name="Genome Biol. Evol.">
        <title>A new high-quality draft genome assembly of the Chinese cordyceps Ophiocordyceps sinensis.</title>
        <authorList>
            <person name="Shu R."/>
            <person name="Zhang J."/>
            <person name="Meng Q."/>
            <person name="Zhang H."/>
            <person name="Zhou G."/>
            <person name="Li M."/>
            <person name="Wu P."/>
            <person name="Zhao Y."/>
            <person name="Chen C."/>
            <person name="Qin Q."/>
        </authorList>
    </citation>
    <scope>NUCLEOTIDE SEQUENCE [LARGE SCALE GENOMIC DNA]</scope>
    <source>
        <strain evidence="14 15">IOZ07</strain>
    </source>
</reference>
<dbReference type="FunFam" id="3.40.50.300:FF:000957">
    <property type="entry name" value="ATP-dependent RNA helicase SUV3L, mitochondrial"/>
    <property type="match status" value="1"/>
</dbReference>
<comment type="cofactor">
    <cofactor evidence="1">
        <name>Mn(2+)</name>
        <dbReference type="ChEBI" id="CHEBI:29035"/>
    </cofactor>
</comment>
<dbReference type="GO" id="GO:0005524">
    <property type="term" value="F:ATP binding"/>
    <property type="evidence" value="ECO:0007669"/>
    <property type="project" value="UniProtKB-KW"/>
</dbReference>
<keyword evidence="10" id="KW-0496">Mitochondrion</keyword>
<evidence type="ECO:0000256" key="12">
    <source>
        <dbReference type="SAM" id="MobiDB-lite"/>
    </source>
</evidence>
<evidence type="ECO:0000256" key="1">
    <source>
        <dbReference type="ARBA" id="ARBA00001936"/>
    </source>
</evidence>
<dbReference type="InterPro" id="IPR001650">
    <property type="entry name" value="Helicase_C-like"/>
</dbReference>
<name>A0A8H4PMP0_9HYPO</name>
<dbReference type="AlphaFoldDB" id="A0A8H4PMP0"/>
<keyword evidence="7" id="KW-0347">Helicase</keyword>
<dbReference type="PANTHER" id="PTHR12131:SF1">
    <property type="entry name" value="ATP-DEPENDENT RNA HELICASE SUPV3L1, MITOCHONDRIAL-RELATED"/>
    <property type="match status" value="1"/>
</dbReference>
<dbReference type="GO" id="GO:0003724">
    <property type="term" value="F:RNA helicase activity"/>
    <property type="evidence" value="ECO:0007669"/>
    <property type="project" value="UniProtKB-EC"/>
</dbReference>
<evidence type="ECO:0000256" key="7">
    <source>
        <dbReference type="ARBA" id="ARBA00022806"/>
    </source>
</evidence>
<evidence type="ECO:0000256" key="5">
    <source>
        <dbReference type="ARBA" id="ARBA00022741"/>
    </source>
</evidence>
<dbReference type="Pfam" id="PF18147">
    <property type="entry name" value="Suv3_C_1"/>
    <property type="match status" value="1"/>
</dbReference>
<dbReference type="InterPro" id="IPR041082">
    <property type="entry name" value="Suv3_C_1"/>
</dbReference>
<feature type="domain" description="Helicase C-terminal" evidence="13">
    <location>
        <begin position="368"/>
        <end position="527"/>
    </location>
</feature>
<dbReference type="Pfam" id="PF22527">
    <property type="entry name" value="DEXQc_Suv3"/>
    <property type="match status" value="1"/>
</dbReference>
<evidence type="ECO:0000256" key="8">
    <source>
        <dbReference type="ARBA" id="ARBA00022840"/>
    </source>
</evidence>
<sequence>MNCPAQAVASRAGPLQICRRSLSTTLQVARKAGGGGPKQLRLRAAHRMKARFMPALEHVPGTDALPQADEAAKAAREKRFSTQRKQFHEIFQSKVYSRFKSVLRHLKSLQSTDEGTGTDELSKHARSFDKELRRAFELGENRLTSLEENPVYAKLRDAYFHPKPETLKTQIHYAFQSHMAAARFTPAIRNTMKQLVDMRFPHEWFPATRAMQRTIHVHVGPTNSGKTYNALKALENANSGVYAGPLRLLATEVYQRLMAKGHACSLITGEEVRIPDNTDTYFASCTVEMTPLNSIYDVAVIDEIQMIDDDERGNAWSSALLGVQAKEVHVCGEERTVALIQALCAGIGDKCIVHHYKRLSPLATMKTSINNDFNKLQKGDAIVSFSRLAIHALKKNIEEWTGRRCAIIYGNLPPEVRVQQAALFNDPNNDYDFVVASDAIGMGLNLEIRRVIFETVVKFDGRSRRSLHYPEIKQIGGRAGRYRTAATDMVAASGAAETERLGLVTTMERSDLRMVHQAFKSRVEDIRKASIYPAAGIVEKFASFYPPGTSLSYILRRVQKEATVGPRYRLDISRTVLEIADILQELPLSIYDRLTFCFLPVAIRVPESVGCLKALAQAVAENTAGNLLEIKEIPLEYLDLKLEDFQGTGRDVNPLTYLAKLEALHVTINQYLWLSFRYAGVFRSQAMALHVRSLVEKRLVDALERMNFASGELVSRRRRGRLAALPYDPRLDDMDDAELEEKWTPVESRGNLWSRRTPTGEGAQARPRSVVGII</sequence>
<evidence type="ECO:0000256" key="9">
    <source>
        <dbReference type="ARBA" id="ARBA00022946"/>
    </source>
</evidence>
<dbReference type="CDD" id="cd18805">
    <property type="entry name" value="SF2_C_suv3"/>
    <property type="match status" value="1"/>
</dbReference>
<evidence type="ECO:0000256" key="3">
    <source>
        <dbReference type="ARBA" id="ARBA00004173"/>
    </source>
</evidence>
<keyword evidence="6" id="KW-0378">Hydrolase</keyword>
<evidence type="ECO:0000256" key="2">
    <source>
        <dbReference type="ARBA" id="ARBA00001946"/>
    </source>
</evidence>
<keyword evidence="8" id="KW-0067">ATP-binding</keyword>
<dbReference type="InterPro" id="IPR044774">
    <property type="entry name" value="Suv3_DEXQc"/>
</dbReference>
<evidence type="ECO:0000259" key="13">
    <source>
        <dbReference type="PROSITE" id="PS51194"/>
    </source>
</evidence>
<protein>
    <recommendedName>
        <fullName evidence="4">RNA helicase</fullName>
        <ecNumber evidence="4">3.6.4.13</ecNumber>
    </recommendedName>
</protein>
<comment type="catalytic activity">
    <reaction evidence="11">
        <text>ATP + H2O = ADP + phosphate + H(+)</text>
        <dbReference type="Rhea" id="RHEA:13065"/>
        <dbReference type="ChEBI" id="CHEBI:15377"/>
        <dbReference type="ChEBI" id="CHEBI:15378"/>
        <dbReference type="ChEBI" id="CHEBI:30616"/>
        <dbReference type="ChEBI" id="CHEBI:43474"/>
        <dbReference type="ChEBI" id="CHEBI:456216"/>
        <dbReference type="EC" id="3.6.4.13"/>
    </reaction>
</comment>
<dbReference type="SMART" id="SM00490">
    <property type="entry name" value="HELICc"/>
    <property type="match status" value="1"/>
</dbReference>
<dbReference type="InterPro" id="IPR055206">
    <property type="entry name" value="DEXQc_SUV3"/>
</dbReference>
<dbReference type="Gene3D" id="1.20.58.1080">
    <property type="match status" value="1"/>
</dbReference>
<dbReference type="FunFam" id="3.40.50.300:FF:000269">
    <property type="entry name" value="ATP-dependent RNA helicase SUPV3L1, mitochondrial"/>
    <property type="match status" value="1"/>
</dbReference>
<feature type="region of interest" description="Disordered" evidence="12">
    <location>
        <begin position="751"/>
        <end position="774"/>
    </location>
</feature>
<keyword evidence="5" id="KW-0547">Nucleotide-binding</keyword>
<evidence type="ECO:0000256" key="10">
    <source>
        <dbReference type="ARBA" id="ARBA00023128"/>
    </source>
</evidence>
<evidence type="ECO:0000256" key="11">
    <source>
        <dbReference type="ARBA" id="ARBA00047984"/>
    </source>
</evidence>
<dbReference type="EC" id="3.6.4.13" evidence="4"/>
<dbReference type="OrthoDB" id="6692397at2759"/>
<proteinExistence type="predicted"/>